<name>A0ABD5XM73_9EURY</name>
<keyword evidence="2" id="KW-1185">Reference proteome</keyword>
<comment type="caution">
    <text evidence="1">The sequence shown here is derived from an EMBL/GenBank/DDBJ whole genome shotgun (WGS) entry which is preliminary data.</text>
</comment>
<dbReference type="Proteomes" id="UP001596368">
    <property type="component" value="Unassembled WGS sequence"/>
</dbReference>
<reference evidence="1 2" key="1">
    <citation type="journal article" date="2019" name="Int. J. Syst. Evol. Microbiol.">
        <title>The Global Catalogue of Microorganisms (GCM) 10K type strain sequencing project: providing services to taxonomists for standard genome sequencing and annotation.</title>
        <authorList>
            <consortium name="The Broad Institute Genomics Platform"/>
            <consortium name="The Broad Institute Genome Sequencing Center for Infectious Disease"/>
            <person name="Wu L."/>
            <person name="Ma J."/>
        </authorList>
    </citation>
    <scope>NUCLEOTIDE SEQUENCE [LARGE SCALE GENOMIC DNA]</scope>
    <source>
        <strain evidence="1 2">DT92</strain>
    </source>
</reference>
<sequence>MPSDGPVGRAVAITVVLVLVLLAGCTGVSVPTGEPSTHAAETTGNPSEVAGTIEARVVDSSPDDAEPVELDELSDDKYVAVVERVVDEYRANESQFSASVTYTNGEYDSVIDQYEAITSDDSYAYVEHENETVRIEVLVYE</sequence>
<evidence type="ECO:0000313" key="2">
    <source>
        <dbReference type="Proteomes" id="UP001596368"/>
    </source>
</evidence>
<proteinExistence type="predicted"/>
<accession>A0ABD5XM73</accession>
<dbReference type="AlphaFoldDB" id="A0ABD5XM73"/>
<dbReference type="EMBL" id="JBHSZG010000001">
    <property type="protein sequence ID" value="MFC7136088.1"/>
    <property type="molecule type" value="Genomic_DNA"/>
</dbReference>
<organism evidence="1 2">
    <name type="scientific">Halobaculum litoreum</name>
    <dbReference type="NCBI Taxonomy" id="3031998"/>
    <lineage>
        <taxon>Archaea</taxon>
        <taxon>Methanobacteriati</taxon>
        <taxon>Methanobacteriota</taxon>
        <taxon>Stenosarchaea group</taxon>
        <taxon>Halobacteria</taxon>
        <taxon>Halobacteriales</taxon>
        <taxon>Haloferacaceae</taxon>
        <taxon>Halobaculum</taxon>
    </lineage>
</organism>
<protein>
    <submittedName>
        <fullName evidence="1">Uncharacterized protein</fullName>
    </submittedName>
</protein>
<evidence type="ECO:0000313" key="1">
    <source>
        <dbReference type="EMBL" id="MFC7136088.1"/>
    </source>
</evidence>
<dbReference type="GeneID" id="81122438"/>
<dbReference type="RefSeq" id="WP_284012440.1">
    <property type="nucleotide sequence ID" value="NZ_CP126156.1"/>
</dbReference>
<gene>
    <name evidence="1" type="ORF">ACFQRB_05065</name>
</gene>